<dbReference type="Gene3D" id="3.40.50.360">
    <property type="match status" value="1"/>
</dbReference>
<evidence type="ECO:0000313" key="3">
    <source>
        <dbReference type="Proteomes" id="UP000320300"/>
    </source>
</evidence>
<dbReference type="SUPFAM" id="SSF52218">
    <property type="entry name" value="Flavoproteins"/>
    <property type="match status" value="1"/>
</dbReference>
<dbReference type="PANTHER" id="PTHR30543:SF21">
    <property type="entry name" value="NAD(P)H-DEPENDENT FMN REDUCTASE LOT6"/>
    <property type="match status" value="1"/>
</dbReference>
<dbReference type="GO" id="GO:0016491">
    <property type="term" value="F:oxidoreductase activity"/>
    <property type="evidence" value="ECO:0007669"/>
    <property type="project" value="InterPro"/>
</dbReference>
<feature type="domain" description="NADPH-dependent FMN reductase-like" evidence="1">
    <location>
        <begin position="1"/>
        <end position="135"/>
    </location>
</feature>
<dbReference type="InterPro" id="IPR005025">
    <property type="entry name" value="FMN_Rdtase-like_dom"/>
</dbReference>
<accession>A0A521C0F7</accession>
<evidence type="ECO:0000259" key="1">
    <source>
        <dbReference type="Pfam" id="PF03358"/>
    </source>
</evidence>
<dbReference type="AlphaFoldDB" id="A0A521C0F7"/>
<dbReference type="GO" id="GO:0010181">
    <property type="term" value="F:FMN binding"/>
    <property type="evidence" value="ECO:0007669"/>
    <property type="project" value="TreeGrafter"/>
</dbReference>
<dbReference type="Proteomes" id="UP000320300">
    <property type="component" value="Unassembled WGS sequence"/>
</dbReference>
<dbReference type="InterPro" id="IPR050712">
    <property type="entry name" value="NAD(P)H-dep_reductase"/>
</dbReference>
<reference evidence="2 3" key="1">
    <citation type="submission" date="2017-05" db="EMBL/GenBank/DDBJ databases">
        <authorList>
            <person name="Varghese N."/>
            <person name="Submissions S."/>
        </authorList>
    </citation>
    <scope>NUCLEOTIDE SEQUENCE [LARGE SCALE GENOMIC DNA]</scope>
    <source>
        <strain evidence="2 3">DSM 19036</strain>
    </source>
</reference>
<protein>
    <submittedName>
        <fullName evidence="2">NAD(P)H-dependent FMN reductase</fullName>
    </submittedName>
</protein>
<proteinExistence type="predicted"/>
<dbReference type="OrthoDB" id="9812295at2"/>
<evidence type="ECO:0000313" key="2">
    <source>
        <dbReference type="EMBL" id="SMO52946.1"/>
    </source>
</evidence>
<gene>
    <name evidence="2" type="ORF">SAMN06265348_103132</name>
</gene>
<dbReference type="RefSeq" id="WP_142527345.1">
    <property type="nucleotide sequence ID" value="NZ_CBCSJO010000004.1"/>
</dbReference>
<keyword evidence="3" id="KW-1185">Reference proteome</keyword>
<dbReference type="GO" id="GO:0005829">
    <property type="term" value="C:cytosol"/>
    <property type="evidence" value="ECO:0007669"/>
    <property type="project" value="TreeGrafter"/>
</dbReference>
<dbReference type="EMBL" id="FXTN01000003">
    <property type="protein sequence ID" value="SMO52946.1"/>
    <property type="molecule type" value="Genomic_DNA"/>
</dbReference>
<dbReference type="Pfam" id="PF03358">
    <property type="entry name" value="FMN_red"/>
    <property type="match status" value="1"/>
</dbReference>
<organism evidence="2 3">
    <name type="scientific">Pedobacter westerhofensis</name>
    <dbReference type="NCBI Taxonomy" id="425512"/>
    <lineage>
        <taxon>Bacteria</taxon>
        <taxon>Pseudomonadati</taxon>
        <taxon>Bacteroidota</taxon>
        <taxon>Sphingobacteriia</taxon>
        <taxon>Sphingobacteriales</taxon>
        <taxon>Sphingobacteriaceae</taxon>
        <taxon>Pedobacter</taxon>
    </lineage>
</organism>
<dbReference type="PANTHER" id="PTHR30543">
    <property type="entry name" value="CHROMATE REDUCTASE"/>
    <property type="match status" value="1"/>
</dbReference>
<sequence length="181" mass="20162">MNIAIISGSARPERQSHQVALEVQERLSKLGLSNWLWDIKTAAFPLLDYTFEEHPNPGDSLKTVKANLDQTDAFIIVSPEHNGSYPGALKNAMDYFYKPYVHKVFGIVAVSNGVLGGINAVKNLQHYVIKVNGLLSPEYLITPEVQNLFKEGKINDEKYAHRMDVFLDHFLKLAGALPAGK</sequence>
<dbReference type="InterPro" id="IPR029039">
    <property type="entry name" value="Flavoprotein-like_sf"/>
</dbReference>
<name>A0A521C0F7_9SPHI</name>